<dbReference type="PANTHER" id="PTHR11246">
    <property type="entry name" value="PRE-MRNA SPLICING FACTOR"/>
    <property type="match status" value="1"/>
</dbReference>
<accession>X6NVB4</accession>
<comment type="subcellular location">
    <subcellularLocation>
        <location evidence="1">Nucleus</location>
    </subcellularLocation>
</comment>
<keyword evidence="3" id="KW-0507">mRNA processing</keyword>
<evidence type="ECO:0000313" key="9">
    <source>
        <dbReference type="EMBL" id="ETO29744.1"/>
    </source>
</evidence>
<sequence length="191" mass="23261">MFKESIDIVFNSRFLSDRDLQYEEDVKAHPYSLRTWWFYIKFKTEEENEIMYEYGEKLDSKGKDENNDKESGKNEVPPIPQEVIERLRSTLRMRYLIYERALEYLPGSYKLWCSYLKDRIDHTQSLRMSITDPFVDETNNAFERCLTILHKMPRLWMMYGEKMFDRALKSLPITQHEKIWPLYIKFIRIAN</sequence>
<organism evidence="9 10">
    <name type="scientific">Reticulomyxa filosa</name>
    <dbReference type="NCBI Taxonomy" id="46433"/>
    <lineage>
        <taxon>Eukaryota</taxon>
        <taxon>Sar</taxon>
        <taxon>Rhizaria</taxon>
        <taxon>Retaria</taxon>
        <taxon>Foraminifera</taxon>
        <taxon>Monothalamids</taxon>
        <taxon>Reticulomyxidae</taxon>
        <taxon>Reticulomyxa</taxon>
    </lineage>
</organism>
<dbReference type="EMBL" id="ASPP01005865">
    <property type="protein sequence ID" value="ETO29744.1"/>
    <property type="molecule type" value="Genomic_DNA"/>
</dbReference>
<name>X6NVB4_RETFI</name>
<dbReference type="InterPro" id="IPR055433">
    <property type="entry name" value="HAT_Syf1-like_N"/>
</dbReference>
<dbReference type="GO" id="GO:0000974">
    <property type="term" value="C:Prp19 complex"/>
    <property type="evidence" value="ECO:0007669"/>
    <property type="project" value="TreeGrafter"/>
</dbReference>
<gene>
    <name evidence="9" type="ORF">RFI_07380</name>
</gene>
<evidence type="ECO:0000256" key="7">
    <source>
        <dbReference type="SAM" id="MobiDB-lite"/>
    </source>
</evidence>
<comment type="caution">
    <text evidence="9">The sequence shown here is derived from an EMBL/GenBank/DDBJ whole genome shotgun (WGS) entry which is preliminary data.</text>
</comment>
<protein>
    <recommendedName>
        <fullName evidence="8">Pre-mRNA-splicing factor Syf1-like N-terminal HAT-repeats domain-containing protein</fullName>
    </recommendedName>
</protein>
<feature type="non-terminal residue" evidence="9">
    <location>
        <position position="191"/>
    </location>
</feature>
<dbReference type="OrthoDB" id="10067343at2759"/>
<dbReference type="GO" id="GO:0071014">
    <property type="term" value="C:post-mRNA release spliceosomal complex"/>
    <property type="evidence" value="ECO:0007669"/>
    <property type="project" value="TreeGrafter"/>
</dbReference>
<comment type="similarity">
    <text evidence="2">Belongs to the crooked-neck family.</text>
</comment>
<keyword evidence="6" id="KW-0539">Nucleus</keyword>
<dbReference type="Proteomes" id="UP000023152">
    <property type="component" value="Unassembled WGS sequence"/>
</dbReference>
<dbReference type="GO" id="GO:0071007">
    <property type="term" value="C:U2-type catalytic step 2 spliceosome"/>
    <property type="evidence" value="ECO:0007669"/>
    <property type="project" value="TreeGrafter"/>
</dbReference>
<feature type="compositionally biased region" description="Basic and acidic residues" evidence="7">
    <location>
        <begin position="60"/>
        <end position="73"/>
    </location>
</feature>
<evidence type="ECO:0000256" key="1">
    <source>
        <dbReference type="ARBA" id="ARBA00004123"/>
    </source>
</evidence>
<evidence type="ECO:0000313" key="10">
    <source>
        <dbReference type="Proteomes" id="UP000023152"/>
    </source>
</evidence>
<evidence type="ECO:0000256" key="6">
    <source>
        <dbReference type="ARBA" id="ARBA00023242"/>
    </source>
</evidence>
<reference evidence="9 10" key="1">
    <citation type="journal article" date="2013" name="Curr. Biol.">
        <title>The Genome of the Foraminiferan Reticulomyxa filosa.</title>
        <authorList>
            <person name="Glockner G."/>
            <person name="Hulsmann N."/>
            <person name="Schleicher M."/>
            <person name="Noegel A.A."/>
            <person name="Eichinger L."/>
            <person name="Gallinger C."/>
            <person name="Pawlowski J."/>
            <person name="Sierra R."/>
            <person name="Euteneuer U."/>
            <person name="Pillet L."/>
            <person name="Moustafa A."/>
            <person name="Platzer M."/>
            <person name="Groth M."/>
            <person name="Szafranski K."/>
            <person name="Schliwa M."/>
        </authorList>
    </citation>
    <scope>NUCLEOTIDE SEQUENCE [LARGE SCALE GENOMIC DNA]</scope>
</reference>
<dbReference type="GO" id="GO:0000349">
    <property type="term" value="P:generation of catalytic spliceosome for first transesterification step"/>
    <property type="evidence" value="ECO:0007669"/>
    <property type="project" value="TreeGrafter"/>
</dbReference>
<dbReference type="SUPFAM" id="SSF48452">
    <property type="entry name" value="TPR-like"/>
    <property type="match status" value="1"/>
</dbReference>
<dbReference type="Gene3D" id="1.25.40.10">
    <property type="entry name" value="Tetratricopeptide repeat domain"/>
    <property type="match status" value="1"/>
</dbReference>
<keyword evidence="4" id="KW-0677">Repeat</keyword>
<evidence type="ECO:0000256" key="2">
    <source>
        <dbReference type="ARBA" id="ARBA00008644"/>
    </source>
</evidence>
<keyword evidence="5" id="KW-0508">mRNA splicing</keyword>
<evidence type="ECO:0000256" key="3">
    <source>
        <dbReference type="ARBA" id="ARBA00022664"/>
    </source>
</evidence>
<feature type="region of interest" description="Disordered" evidence="7">
    <location>
        <begin position="60"/>
        <end position="79"/>
    </location>
</feature>
<feature type="domain" description="Pre-mRNA-splicing factor Syf1-like N-terminal HAT-repeats" evidence="8">
    <location>
        <begin position="89"/>
        <end position="188"/>
    </location>
</feature>
<dbReference type="AlphaFoldDB" id="X6NVB4"/>
<dbReference type="InterPro" id="IPR011990">
    <property type="entry name" value="TPR-like_helical_dom_sf"/>
</dbReference>
<evidence type="ECO:0000256" key="4">
    <source>
        <dbReference type="ARBA" id="ARBA00022737"/>
    </source>
</evidence>
<proteinExistence type="inferred from homology"/>
<evidence type="ECO:0000256" key="5">
    <source>
        <dbReference type="ARBA" id="ARBA00023187"/>
    </source>
</evidence>
<dbReference type="Pfam" id="PF23233">
    <property type="entry name" value="HAT_Syf1_CNRKL1_N"/>
    <property type="match status" value="1"/>
</dbReference>
<dbReference type="PANTHER" id="PTHR11246:SF5">
    <property type="entry name" value="PRE-MRNA-SPLICING FACTOR SYF1"/>
    <property type="match status" value="1"/>
</dbReference>
<keyword evidence="10" id="KW-1185">Reference proteome</keyword>
<dbReference type="InterPro" id="IPR045075">
    <property type="entry name" value="Syf1-like"/>
</dbReference>
<evidence type="ECO:0000259" key="8">
    <source>
        <dbReference type="Pfam" id="PF23233"/>
    </source>
</evidence>